<dbReference type="InterPro" id="IPR001279">
    <property type="entry name" value="Metallo-B-lactamas"/>
</dbReference>
<dbReference type="SUPFAM" id="SSF56281">
    <property type="entry name" value="Metallo-hydrolase/oxidoreductase"/>
    <property type="match status" value="1"/>
</dbReference>
<dbReference type="SMART" id="SM00849">
    <property type="entry name" value="Lactamase_B"/>
    <property type="match status" value="1"/>
</dbReference>
<dbReference type="Gene3D" id="3.60.15.10">
    <property type="entry name" value="Ribonuclease Z/Hydroxyacylglutathione hydrolase-like"/>
    <property type="match status" value="1"/>
</dbReference>
<evidence type="ECO:0000313" key="3">
    <source>
        <dbReference type="Proteomes" id="UP000037210"/>
    </source>
</evidence>
<dbReference type="Pfam" id="PF13483">
    <property type="entry name" value="Lactamase_B_3"/>
    <property type="match status" value="1"/>
</dbReference>
<dbReference type="PANTHER" id="PTHR43546">
    <property type="entry name" value="UPF0173 METAL-DEPENDENT HYDROLASE MJ1163-RELATED"/>
    <property type="match status" value="1"/>
</dbReference>
<dbReference type="EMBL" id="LFWZ01000051">
    <property type="protein sequence ID" value="KON29792.1"/>
    <property type="molecule type" value="Genomic_DNA"/>
</dbReference>
<reference evidence="2 3" key="1">
    <citation type="submission" date="2015-06" db="EMBL/GenBank/DDBJ databases">
        <title>New insights into the roles of widespread benthic archaea in carbon and nitrogen cycling.</title>
        <authorList>
            <person name="Lazar C.S."/>
            <person name="Baker B.J."/>
            <person name="Seitz K.W."/>
            <person name="Hyde A.S."/>
            <person name="Dick G.J."/>
            <person name="Hinrichs K.-U."/>
            <person name="Teske A.P."/>
        </authorList>
    </citation>
    <scope>NUCLEOTIDE SEQUENCE [LARGE SCALE GENOMIC DNA]</scope>
    <source>
        <strain evidence="2">DG-45</strain>
    </source>
</reference>
<evidence type="ECO:0000313" key="2">
    <source>
        <dbReference type="EMBL" id="KON29792.1"/>
    </source>
</evidence>
<name>A0A0M0BMI1_9ARCH</name>
<dbReference type="PATRIC" id="fig|1685127.3.peg.1518"/>
<feature type="domain" description="Metallo-beta-lactamase" evidence="1">
    <location>
        <begin position="7"/>
        <end position="180"/>
    </location>
</feature>
<protein>
    <recommendedName>
        <fullName evidence="1">Metallo-beta-lactamase domain-containing protein</fullName>
    </recommendedName>
</protein>
<accession>A0A0M0BMI1</accession>
<organism evidence="2 3">
    <name type="scientific">miscellaneous Crenarchaeota group-15 archaeon DG-45</name>
    <dbReference type="NCBI Taxonomy" id="1685127"/>
    <lineage>
        <taxon>Archaea</taxon>
        <taxon>Candidatus Bathyarchaeota</taxon>
        <taxon>MCG-15</taxon>
    </lineage>
</organism>
<dbReference type="Proteomes" id="UP000037210">
    <property type="component" value="Unassembled WGS sequence"/>
</dbReference>
<evidence type="ECO:0000259" key="1">
    <source>
        <dbReference type="SMART" id="SM00849"/>
    </source>
</evidence>
<gene>
    <name evidence="2" type="ORF">AC482_05600</name>
</gene>
<dbReference type="InterPro" id="IPR050114">
    <property type="entry name" value="UPF0173_UPF0282_UlaG_hydrolase"/>
</dbReference>
<proteinExistence type="predicted"/>
<dbReference type="InterPro" id="IPR036866">
    <property type="entry name" value="RibonucZ/Hydroxyglut_hydro"/>
</dbReference>
<dbReference type="PANTHER" id="PTHR43546:SF8">
    <property type="entry name" value="METALLO-BETA-LACTAMASE DOMAIN-CONTAINING PROTEIN"/>
    <property type="match status" value="1"/>
</dbReference>
<comment type="caution">
    <text evidence="2">The sequence shown here is derived from an EMBL/GenBank/DDBJ whole genome shotgun (WGS) entry which is preliminary data.</text>
</comment>
<dbReference type="AlphaFoldDB" id="A0A0M0BMI1"/>
<sequence>MIIRWLGHASFLIRARGQRIYIDPYAGEYPEKGDVVLVTHGHGDHCDLEKLSKARRPGTLVLTSGPCAEGIPPDNVTAMAPGDRVDIDGVAVHAVEAYNVSRFRSPGVPYHPEGTQVGFVVEAEGRRVYHAGDTDYLPSMSALRGITLALLPIMGRATMDVDEAVEATLAIRPEMAMPMHLRDADPEEFKRKVEGRSDIKVVIMREGEELAI</sequence>